<organism evidence="3 4">
    <name type="scientific">Pseudofrancisella aestuarii</name>
    <dbReference type="NCBI Taxonomy" id="2670347"/>
    <lineage>
        <taxon>Bacteria</taxon>
        <taxon>Pseudomonadati</taxon>
        <taxon>Pseudomonadota</taxon>
        <taxon>Gammaproteobacteria</taxon>
        <taxon>Thiotrichales</taxon>
        <taxon>Francisellaceae</taxon>
        <taxon>Pseudofrancisella</taxon>
    </lineage>
</organism>
<feature type="region of interest" description="Disordered" evidence="1">
    <location>
        <begin position="285"/>
        <end position="329"/>
    </location>
</feature>
<accession>A0ABV9TC91</accession>
<gene>
    <name evidence="3" type="ORF">ACFPDQ_03950</name>
</gene>
<keyword evidence="2" id="KW-0732">Signal</keyword>
<dbReference type="RefSeq" id="WP_119331234.1">
    <property type="nucleotide sequence ID" value="NZ_JBHSJH010000001.1"/>
</dbReference>
<feature type="chain" id="PRO_5045220406" description="Lipoprotein" evidence="2">
    <location>
        <begin position="22"/>
        <end position="329"/>
    </location>
</feature>
<dbReference type="EMBL" id="JBHSJH010000001">
    <property type="protein sequence ID" value="MFC4892198.1"/>
    <property type="molecule type" value="Genomic_DNA"/>
</dbReference>
<evidence type="ECO:0000256" key="1">
    <source>
        <dbReference type="SAM" id="MobiDB-lite"/>
    </source>
</evidence>
<reference evidence="4" key="1">
    <citation type="journal article" date="2019" name="Int. J. Syst. Evol. Microbiol.">
        <title>The Global Catalogue of Microorganisms (GCM) 10K type strain sequencing project: providing services to taxonomists for standard genome sequencing and annotation.</title>
        <authorList>
            <consortium name="The Broad Institute Genomics Platform"/>
            <consortium name="The Broad Institute Genome Sequencing Center for Infectious Disease"/>
            <person name="Wu L."/>
            <person name="Ma J."/>
        </authorList>
    </citation>
    <scope>NUCLEOTIDE SEQUENCE [LARGE SCALE GENOMIC DNA]</scope>
    <source>
        <strain evidence="4">CGMCC 1.13718</strain>
    </source>
</reference>
<feature type="compositionally biased region" description="Polar residues" evidence="1">
    <location>
        <begin position="285"/>
        <end position="319"/>
    </location>
</feature>
<name>A0ABV9TC91_9GAMM</name>
<evidence type="ECO:0000256" key="2">
    <source>
        <dbReference type="SAM" id="SignalP"/>
    </source>
</evidence>
<evidence type="ECO:0000313" key="4">
    <source>
        <dbReference type="Proteomes" id="UP001595926"/>
    </source>
</evidence>
<dbReference type="Proteomes" id="UP001595926">
    <property type="component" value="Unassembled WGS sequence"/>
</dbReference>
<keyword evidence="4" id="KW-1185">Reference proteome</keyword>
<proteinExistence type="predicted"/>
<comment type="caution">
    <text evidence="3">The sequence shown here is derived from an EMBL/GenBank/DDBJ whole genome shotgun (WGS) entry which is preliminary data.</text>
</comment>
<evidence type="ECO:0000313" key="3">
    <source>
        <dbReference type="EMBL" id="MFC4892198.1"/>
    </source>
</evidence>
<evidence type="ECO:0008006" key="5">
    <source>
        <dbReference type="Google" id="ProtNLM"/>
    </source>
</evidence>
<sequence length="329" mass="36375">MKKIKKYLLLLLPLMALHGCAGDGVESDFSYENLTDTIEGTPFRNRKYDYARRKVIESPPLKVPAGLNGDDIKPRFTMPDGDNEFPSSQVAEAERDMLPPSFAATYNMAKIIRAQTYKVAISVVYDDKNNMKLVFREPLSVTLKLLDDYFHAQPDEYEVMSTEKQLLSGYLIKVKALKKDVIYIIKARKVDNLSSLVSMSVVLSGDGETIADDNITESSKLLSDIRKSLNNKELDESNVDLQAEADEIQTSQINDKSSKSGLGGLSGGLGLGKKDKLHSFQLDSYNKSIDNSGSTDASKPSASEINNIQPTAPDNNEIYNSDAKVDEIN</sequence>
<feature type="signal peptide" evidence="2">
    <location>
        <begin position="1"/>
        <end position="21"/>
    </location>
</feature>
<protein>
    <recommendedName>
        <fullName evidence="5">Lipoprotein</fullName>
    </recommendedName>
</protein>